<proteinExistence type="predicted"/>
<evidence type="ECO:0000256" key="1">
    <source>
        <dbReference type="SAM" id="Phobius"/>
    </source>
</evidence>
<organism evidence="2 4">
    <name type="scientific">Chitinophaga sancti</name>
    <dbReference type="NCBI Taxonomy" id="1004"/>
    <lineage>
        <taxon>Bacteria</taxon>
        <taxon>Pseudomonadati</taxon>
        <taxon>Bacteroidota</taxon>
        <taxon>Chitinophagia</taxon>
        <taxon>Chitinophagales</taxon>
        <taxon>Chitinophagaceae</taxon>
        <taxon>Chitinophaga</taxon>
    </lineage>
</organism>
<feature type="transmembrane region" description="Helical" evidence="1">
    <location>
        <begin position="138"/>
        <end position="157"/>
    </location>
</feature>
<sequence length="515" mass="59892">MEAINPKNISAVSIMGNFDRFGLSPKGESQSSSFILHLFGGYSILFWGIFLFTLIQFFIFKFFYPFPDFFSDSWSYIEAAYLNINISIWPVGYSKFLLLFHKATHSAYILNLFQYLIIEFAGWYMYKTITYFYPTSRFTRVVLIAFFFFNPLSLYLANYISSDGLFSALSVLWLAELLWIINKPGWKHIIVASLTFGIAFTFRYNALFYPVITTIAVLLSRQDLMKKIVGIVLGPILIIPVIIIVSNAAKDISGVSQFPPILGGWQWGNNALYIREYVNEDINAFPTSETAELDQIARNFFEQVPAQYRILSTYVGNYFIRQRNSPLKIFMQLHYKNIDDLSSWAKVAPIFDKYGKFIVKRHPFEFFRYFILMNTWNYVLPPMEKLKLYNLGLGTTEPIVAYWFDYKSLNLRVISSSLQGRILSYLPYLFLFLNVFSFAASILFIYKNGLNTTSRKFTFSIISVWLLLILNFCFSVFANIIVMRYQIFPLTACLILVLLLNDYLGVYSKQTFPME</sequence>
<feature type="transmembrane region" description="Helical" evidence="1">
    <location>
        <begin position="425"/>
        <end position="446"/>
    </location>
</feature>
<reference evidence="2 4" key="1">
    <citation type="submission" date="2016-11" db="EMBL/GenBank/DDBJ databases">
        <authorList>
            <person name="Jaros S."/>
            <person name="Januszkiewicz K."/>
            <person name="Wedrychowicz H."/>
        </authorList>
    </citation>
    <scope>NUCLEOTIDE SEQUENCE [LARGE SCALE GENOMIC DNA]</scope>
    <source>
        <strain evidence="2 4">DSM 784</strain>
    </source>
</reference>
<dbReference type="EMBL" id="CP140154">
    <property type="protein sequence ID" value="WQG88242.1"/>
    <property type="molecule type" value="Genomic_DNA"/>
</dbReference>
<feature type="transmembrane region" description="Helical" evidence="1">
    <location>
        <begin position="228"/>
        <end position="249"/>
    </location>
</feature>
<evidence type="ECO:0000313" key="2">
    <source>
        <dbReference type="EMBL" id="SFW90528.1"/>
    </source>
</evidence>
<feature type="transmembrane region" description="Helical" evidence="1">
    <location>
        <begin position="188"/>
        <end position="219"/>
    </location>
</feature>
<evidence type="ECO:0000313" key="3">
    <source>
        <dbReference type="EMBL" id="WQG88242.1"/>
    </source>
</evidence>
<dbReference type="STRING" id="1004.SAMN05661012_06628"/>
<evidence type="ECO:0000313" key="5">
    <source>
        <dbReference type="Proteomes" id="UP001326715"/>
    </source>
</evidence>
<feature type="transmembrane region" description="Helical" evidence="1">
    <location>
        <begin position="107"/>
        <end position="126"/>
    </location>
</feature>
<accession>A0A1K1T1Q2</accession>
<dbReference type="EMBL" id="FPIZ01000050">
    <property type="protein sequence ID" value="SFW90528.1"/>
    <property type="molecule type" value="Genomic_DNA"/>
</dbReference>
<dbReference type="Proteomes" id="UP001326715">
    <property type="component" value="Chromosome"/>
</dbReference>
<dbReference type="Proteomes" id="UP000183788">
    <property type="component" value="Unassembled WGS sequence"/>
</dbReference>
<protein>
    <recommendedName>
        <fullName evidence="6">Dolichyl-phosphate-mannose-protein mannosyltransferase</fullName>
    </recommendedName>
</protein>
<feature type="transmembrane region" description="Helical" evidence="1">
    <location>
        <begin position="34"/>
        <end position="59"/>
    </location>
</feature>
<keyword evidence="1" id="KW-0472">Membrane</keyword>
<reference evidence="3 5" key="2">
    <citation type="submission" date="2023-11" db="EMBL/GenBank/DDBJ databases">
        <title>MicrobeMod: A computational toolkit for identifying prokaryotic methylation and restriction-modification with nanopore sequencing.</title>
        <authorList>
            <person name="Crits-Christoph A."/>
            <person name="Kang S.C."/>
            <person name="Lee H."/>
            <person name="Ostrov N."/>
        </authorList>
    </citation>
    <scope>NUCLEOTIDE SEQUENCE [LARGE SCALE GENOMIC DNA]</scope>
    <source>
        <strain evidence="3 5">ATCC 23090</strain>
    </source>
</reference>
<keyword evidence="1" id="KW-0812">Transmembrane</keyword>
<dbReference type="RefSeq" id="WP_072366621.1">
    <property type="nucleotide sequence ID" value="NZ_CP139972.1"/>
</dbReference>
<feature type="transmembrane region" description="Helical" evidence="1">
    <location>
        <begin position="458"/>
        <end position="481"/>
    </location>
</feature>
<dbReference type="OrthoDB" id="636847at2"/>
<feature type="transmembrane region" description="Helical" evidence="1">
    <location>
        <begin position="487"/>
        <end position="506"/>
    </location>
</feature>
<keyword evidence="5" id="KW-1185">Reference proteome</keyword>
<gene>
    <name evidence="2" type="ORF">SAMN05661012_06628</name>
    <name evidence="3" type="ORF">SR876_25265</name>
</gene>
<keyword evidence="1" id="KW-1133">Transmembrane helix</keyword>
<evidence type="ECO:0000313" key="4">
    <source>
        <dbReference type="Proteomes" id="UP000183788"/>
    </source>
</evidence>
<dbReference type="AlphaFoldDB" id="A0A1K1T1Q2"/>
<name>A0A1K1T1Q2_9BACT</name>
<evidence type="ECO:0008006" key="6">
    <source>
        <dbReference type="Google" id="ProtNLM"/>
    </source>
</evidence>